<organism evidence="7 8">
    <name type="scientific">Altererythrobacter epoxidivorans</name>
    <dbReference type="NCBI Taxonomy" id="361183"/>
    <lineage>
        <taxon>Bacteria</taxon>
        <taxon>Pseudomonadati</taxon>
        <taxon>Pseudomonadota</taxon>
        <taxon>Alphaproteobacteria</taxon>
        <taxon>Sphingomonadales</taxon>
        <taxon>Erythrobacteraceae</taxon>
        <taxon>Altererythrobacter</taxon>
    </lineage>
</organism>
<comment type="subcellular location">
    <subcellularLocation>
        <location evidence="1">Membrane</location>
    </subcellularLocation>
</comment>
<dbReference type="AlphaFoldDB" id="A0A0M4MST9"/>
<comment type="similarity">
    <text evidence="2">Belongs to the UPF0057 (PMP3) family.</text>
</comment>
<keyword evidence="3 6" id="KW-0812">Transmembrane</keyword>
<sequence>MREKQSKEYPDMMAIITFIATILLPPLGVAMKHGLDRDFWINLVLTLIFFVPGVIHGIYVNFLRGGTHAIA</sequence>
<evidence type="ECO:0008006" key="9">
    <source>
        <dbReference type="Google" id="ProtNLM"/>
    </source>
</evidence>
<reference evidence="7 8" key="1">
    <citation type="submission" date="2015-09" db="EMBL/GenBank/DDBJ databases">
        <title>Complete genome sequence of a benzo[a]pyrene-degrading bacterium Altererythrobacter epoxidivorans CGMCC 1.7731T.</title>
        <authorList>
            <person name="Li Z."/>
            <person name="Cheng H."/>
            <person name="Huo Y."/>
            <person name="Xu X."/>
        </authorList>
    </citation>
    <scope>NUCLEOTIDE SEQUENCE [LARGE SCALE GENOMIC DNA]</scope>
    <source>
        <strain evidence="7 8">CGMCC 1.7731</strain>
    </source>
</reference>
<gene>
    <name evidence="7" type="ORF">AMC99_00969</name>
</gene>
<evidence type="ECO:0000256" key="6">
    <source>
        <dbReference type="SAM" id="Phobius"/>
    </source>
</evidence>
<accession>A0A0M4MST9</accession>
<evidence type="ECO:0000256" key="4">
    <source>
        <dbReference type="ARBA" id="ARBA00022989"/>
    </source>
</evidence>
<dbReference type="GO" id="GO:0016020">
    <property type="term" value="C:membrane"/>
    <property type="evidence" value="ECO:0007669"/>
    <property type="project" value="UniProtKB-SubCell"/>
</dbReference>
<keyword evidence="4 6" id="KW-1133">Transmembrane helix</keyword>
<feature type="transmembrane region" description="Helical" evidence="6">
    <location>
        <begin position="12"/>
        <end position="33"/>
    </location>
</feature>
<dbReference type="PROSITE" id="PS01309">
    <property type="entry name" value="UPF0057"/>
    <property type="match status" value="1"/>
</dbReference>
<keyword evidence="8" id="KW-1185">Reference proteome</keyword>
<dbReference type="Pfam" id="PF01679">
    <property type="entry name" value="Pmp3"/>
    <property type="match status" value="1"/>
</dbReference>
<dbReference type="STRING" id="361183.AMC99_00969"/>
<evidence type="ECO:0000256" key="1">
    <source>
        <dbReference type="ARBA" id="ARBA00004370"/>
    </source>
</evidence>
<evidence type="ECO:0000313" key="7">
    <source>
        <dbReference type="EMBL" id="ALE16270.1"/>
    </source>
</evidence>
<dbReference type="Proteomes" id="UP000057938">
    <property type="component" value="Chromosome"/>
</dbReference>
<name>A0A0M4MST9_9SPHN</name>
<dbReference type="EMBL" id="CP012669">
    <property type="protein sequence ID" value="ALE16270.1"/>
    <property type="molecule type" value="Genomic_DNA"/>
</dbReference>
<protein>
    <recommendedName>
        <fullName evidence="9">Stress induced hydrophobic peptide</fullName>
    </recommendedName>
</protein>
<dbReference type="KEGG" id="aep:AMC99_00969"/>
<dbReference type="InterPro" id="IPR000612">
    <property type="entry name" value="PMP3"/>
</dbReference>
<dbReference type="PANTHER" id="PTHR21659">
    <property type="entry name" value="HYDROPHOBIC PROTEIN RCI2 LOW TEMPERATURE AND SALT RESPONSIVE PROTEIN LTI6 -RELATED"/>
    <property type="match status" value="1"/>
</dbReference>
<evidence type="ECO:0000313" key="8">
    <source>
        <dbReference type="Proteomes" id="UP000057938"/>
    </source>
</evidence>
<keyword evidence="5 6" id="KW-0472">Membrane</keyword>
<proteinExistence type="inferred from homology"/>
<dbReference type="PANTHER" id="PTHR21659:SF42">
    <property type="entry name" value="UPF0057 MEMBRANE PROTEIN ZK632.10-RELATED"/>
    <property type="match status" value="1"/>
</dbReference>
<feature type="transmembrane region" description="Helical" evidence="6">
    <location>
        <begin position="39"/>
        <end position="62"/>
    </location>
</feature>
<evidence type="ECO:0000256" key="5">
    <source>
        <dbReference type="ARBA" id="ARBA00023136"/>
    </source>
</evidence>
<evidence type="ECO:0000256" key="2">
    <source>
        <dbReference type="ARBA" id="ARBA00009530"/>
    </source>
</evidence>
<dbReference type="PATRIC" id="fig|361183.4.peg.950"/>
<evidence type="ECO:0000256" key="3">
    <source>
        <dbReference type="ARBA" id="ARBA00022692"/>
    </source>
</evidence>